<evidence type="ECO:0000313" key="1">
    <source>
        <dbReference type="EMBL" id="KMP09821.1"/>
    </source>
</evidence>
<dbReference type="EMBL" id="DS028100">
    <property type="protein sequence ID" value="KMP09821.1"/>
    <property type="molecule type" value="Genomic_DNA"/>
</dbReference>
<gene>
    <name evidence="1" type="ORF">CIRG_09054</name>
</gene>
<evidence type="ECO:0000313" key="2">
    <source>
        <dbReference type="Proteomes" id="UP000054565"/>
    </source>
</evidence>
<proteinExistence type="predicted"/>
<organism evidence="1 2">
    <name type="scientific">Coccidioides immitis RMSCC 2394</name>
    <dbReference type="NCBI Taxonomy" id="404692"/>
    <lineage>
        <taxon>Eukaryota</taxon>
        <taxon>Fungi</taxon>
        <taxon>Dikarya</taxon>
        <taxon>Ascomycota</taxon>
        <taxon>Pezizomycotina</taxon>
        <taxon>Eurotiomycetes</taxon>
        <taxon>Eurotiomycetidae</taxon>
        <taxon>Onygenales</taxon>
        <taxon>Onygenaceae</taxon>
        <taxon>Coccidioides</taxon>
    </lineage>
</organism>
<reference evidence="2" key="1">
    <citation type="journal article" date="2010" name="Genome Res.">
        <title>Population genomic sequencing of Coccidioides fungi reveals recent hybridization and transposon control.</title>
        <authorList>
            <person name="Neafsey D.E."/>
            <person name="Barker B.M."/>
            <person name="Sharpton T.J."/>
            <person name="Stajich J.E."/>
            <person name="Park D.J."/>
            <person name="Whiston E."/>
            <person name="Hung C.-Y."/>
            <person name="McMahan C."/>
            <person name="White J."/>
            <person name="Sykes S."/>
            <person name="Heiman D."/>
            <person name="Young S."/>
            <person name="Zeng Q."/>
            <person name="Abouelleil A."/>
            <person name="Aftuck L."/>
            <person name="Bessette D."/>
            <person name="Brown A."/>
            <person name="FitzGerald M."/>
            <person name="Lui A."/>
            <person name="Macdonald J.P."/>
            <person name="Priest M."/>
            <person name="Orbach M.J."/>
            <person name="Galgiani J.N."/>
            <person name="Kirkland T.N."/>
            <person name="Cole G.T."/>
            <person name="Birren B.W."/>
            <person name="Henn M.R."/>
            <person name="Taylor J.W."/>
            <person name="Rounsley S.D."/>
        </authorList>
    </citation>
    <scope>NUCLEOTIDE SEQUENCE [LARGE SCALE GENOMIC DNA]</scope>
    <source>
        <strain evidence="2">RMSCC 2394</strain>
    </source>
</reference>
<accession>A0A0J6YMC9</accession>
<sequence>MAPHSGRGEVEGSDSDDINISQSGIARVLFMVSPRSGNPCLSMSTVQSPPYICSEKAGVVLQGRKLGVQQNASSYKRKYTLSHLQISLTCLGNGKRRRSPAAHTRMIGRRGSLEYRNRSPCHDDLGSADECLEREHCAPRLFHIISTTPHATFAEFKLLRR</sequence>
<name>A0A0J6YMC9_COCIT</name>
<protein>
    <submittedName>
        <fullName evidence="1">Uncharacterized protein</fullName>
    </submittedName>
</protein>
<dbReference type="AlphaFoldDB" id="A0A0J6YMC9"/>
<dbReference type="Proteomes" id="UP000054565">
    <property type="component" value="Unassembled WGS sequence"/>
</dbReference>